<evidence type="ECO:0000313" key="4">
    <source>
        <dbReference type="Proteomes" id="UP000095390"/>
    </source>
</evidence>
<accession>A0A174AH43</accession>
<reference evidence="4 5" key="1">
    <citation type="submission" date="2015-09" db="EMBL/GenBank/DDBJ databases">
        <authorList>
            <consortium name="Pathogen Informatics"/>
        </authorList>
    </citation>
    <scope>NUCLEOTIDE SEQUENCE [LARGE SCALE GENOMIC DNA]</scope>
    <source>
        <strain evidence="3 5">2789STDY5834835</strain>
        <strain evidence="2 4">2789STDY5834966</strain>
    </source>
</reference>
<dbReference type="Pfam" id="PF16868">
    <property type="entry name" value="NMT1_3"/>
    <property type="match status" value="1"/>
</dbReference>
<proteinExistence type="predicted"/>
<dbReference type="Gene3D" id="3.40.190.10">
    <property type="entry name" value="Periplasmic binding protein-like II"/>
    <property type="match status" value="2"/>
</dbReference>
<dbReference type="EMBL" id="CYYC01000060">
    <property type="protein sequence ID" value="CUN20757.1"/>
    <property type="molecule type" value="Genomic_DNA"/>
</dbReference>
<dbReference type="PANTHER" id="PTHR42941">
    <property type="entry name" value="SLL1037 PROTEIN"/>
    <property type="match status" value="1"/>
</dbReference>
<feature type="chain" id="PRO_5038213098" evidence="1">
    <location>
        <begin position="22"/>
        <end position="329"/>
    </location>
</feature>
<evidence type="ECO:0000313" key="2">
    <source>
        <dbReference type="EMBL" id="CUN20757.1"/>
    </source>
</evidence>
<dbReference type="Proteomes" id="UP000095679">
    <property type="component" value="Unassembled WGS sequence"/>
</dbReference>
<feature type="signal peptide" evidence="1">
    <location>
        <begin position="1"/>
        <end position="21"/>
    </location>
</feature>
<dbReference type="NCBIfam" id="TIGR02122">
    <property type="entry name" value="TRAP_TAXI"/>
    <property type="match status" value="1"/>
</dbReference>
<dbReference type="EMBL" id="CYZL01000005">
    <property type="protein sequence ID" value="CUN87714.1"/>
    <property type="molecule type" value="Genomic_DNA"/>
</dbReference>
<protein>
    <submittedName>
        <fullName evidence="3">ABC-type taurine transport system, periplasmic component</fullName>
    </submittedName>
</protein>
<gene>
    <name evidence="3" type="ORF">ERS852450_00783</name>
    <name evidence="2" type="ORF">ERS852578_02896</name>
</gene>
<dbReference type="SUPFAM" id="SSF53850">
    <property type="entry name" value="Periplasmic binding protein-like II"/>
    <property type="match status" value="1"/>
</dbReference>
<dbReference type="PANTHER" id="PTHR42941:SF1">
    <property type="entry name" value="SLL1037 PROTEIN"/>
    <property type="match status" value="1"/>
</dbReference>
<dbReference type="PROSITE" id="PS51257">
    <property type="entry name" value="PROKAR_LIPOPROTEIN"/>
    <property type="match status" value="1"/>
</dbReference>
<evidence type="ECO:0000313" key="3">
    <source>
        <dbReference type="EMBL" id="CUN87714.1"/>
    </source>
</evidence>
<dbReference type="Proteomes" id="UP000095390">
    <property type="component" value="Unassembled WGS sequence"/>
</dbReference>
<evidence type="ECO:0000256" key="1">
    <source>
        <dbReference type="SAM" id="SignalP"/>
    </source>
</evidence>
<dbReference type="AlphaFoldDB" id="A0A174AH43"/>
<evidence type="ECO:0000313" key="5">
    <source>
        <dbReference type="Proteomes" id="UP000095679"/>
    </source>
</evidence>
<dbReference type="CDD" id="cd13567">
    <property type="entry name" value="PBP2_TtGluBP"/>
    <property type="match status" value="1"/>
</dbReference>
<organism evidence="3 5">
    <name type="scientific">Anaerobutyricum hallii</name>
    <dbReference type="NCBI Taxonomy" id="39488"/>
    <lineage>
        <taxon>Bacteria</taxon>
        <taxon>Bacillati</taxon>
        <taxon>Bacillota</taxon>
        <taxon>Clostridia</taxon>
        <taxon>Lachnospirales</taxon>
        <taxon>Lachnospiraceae</taxon>
        <taxon>Anaerobutyricum</taxon>
    </lineage>
</organism>
<sequence length="329" mass="35815">MKKRWFALCMCIVMLAGILTSCGTNTGKIKFGAAGLGGTYRVFGDTFANLVTSKNKKYKMEVKTTAGSAANLRLLSDGYIQMAVAQTDLTNDAYERTGIFENEKQHGGYSAVAALYTEACQIVVKADSSINTVEDLQDKRVSVGEEESGTEQNAKQILAAYGLNDSLVDEVNLDYSNAAEELREGKIDAFFCTAGAQTTVIGELAKKCDIRLLSIDEKSAEKLKGTYKFYTDCTIPKETYNGQTEDVKTVGVKAVLLASDKLSADTVKDITKILFENKQELQYALPVDISLDEKSAVEGITIPFHKGAVAYYEECGMDAAELTTEKESN</sequence>
<dbReference type="InterPro" id="IPR011852">
    <property type="entry name" value="TRAP_TAXI"/>
</dbReference>
<keyword evidence="1" id="KW-0732">Signal</keyword>
<dbReference type="RefSeq" id="WP_022169774.1">
    <property type="nucleotide sequence ID" value="NZ_JBGKRE010000001.1"/>
</dbReference>
<name>A0A174AH43_9FIRM</name>